<evidence type="ECO:0000256" key="1">
    <source>
        <dbReference type="SAM" id="MobiDB-lite"/>
    </source>
</evidence>
<feature type="region of interest" description="Disordered" evidence="1">
    <location>
        <begin position="131"/>
        <end position="151"/>
    </location>
</feature>
<proteinExistence type="predicted"/>
<protein>
    <submittedName>
        <fullName evidence="2">Acyl-CoA N-acyltransferase</fullName>
    </submittedName>
</protein>
<evidence type="ECO:0000313" key="2">
    <source>
        <dbReference type="EMBL" id="KAK8066834.1"/>
    </source>
</evidence>
<gene>
    <name evidence="2" type="ORF">PG997_013581</name>
</gene>
<dbReference type="GeneID" id="92050955"/>
<dbReference type="EMBL" id="JAQQWN010000009">
    <property type="protein sequence ID" value="KAK8066834.1"/>
    <property type="molecule type" value="Genomic_DNA"/>
</dbReference>
<comment type="caution">
    <text evidence="2">The sequence shown here is derived from an EMBL/GenBank/DDBJ whole genome shotgun (WGS) entry which is preliminary data.</text>
</comment>
<reference evidence="2 3" key="1">
    <citation type="submission" date="2023-01" db="EMBL/GenBank/DDBJ databases">
        <title>Analysis of 21 Apiospora genomes using comparative genomics revels a genus with tremendous synthesis potential of carbohydrate active enzymes and secondary metabolites.</title>
        <authorList>
            <person name="Sorensen T."/>
        </authorList>
    </citation>
    <scope>NUCLEOTIDE SEQUENCE [LARGE SCALE GENOMIC DNA]</scope>
    <source>
        <strain evidence="2 3">CBS 114990</strain>
    </source>
</reference>
<sequence>MASQLYETFSGHEITDYMLSDAAELFSNNYGVWGPSSPKRATIEKVSLDFIRQNAALITKASPIPYIKSTKLSGELFDVGETNGLKSGVDTDFFVDHEEPQEALAEIRKDWKWPLGDLPDGHEFLLILQGKSRRSRSRSLPRAGPKTAVSN</sequence>
<dbReference type="Proteomes" id="UP001433268">
    <property type="component" value="Unassembled WGS sequence"/>
</dbReference>
<dbReference type="RefSeq" id="XP_066663587.1">
    <property type="nucleotide sequence ID" value="XM_066817895.1"/>
</dbReference>
<organism evidence="2 3">
    <name type="scientific">Apiospora hydei</name>
    <dbReference type="NCBI Taxonomy" id="1337664"/>
    <lineage>
        <taxon>Eukaryota</taxon>
        <taxon>Fungi</taxon>
        <taxon>Dikarya</taxon>
        <taxon>Ascomycota</taxon>
        <taxon>Pezizomycotina</taxon>
        <taxon>Sordariomycetes</taxon>
        <taxon>Xylariomycetidae</taxon>
        <taxon>Amphisphaeriales</taxon>
        <taxon>Apiosporaceae</taxon>
        <taxon>Apiospora</taxon>
    </lineage>
</organism>
<evidence type="ECO:0000313" key="3">
    <source>
        <dbReference type="Proteomes" id="UP001433268"/>
    </source>
</evidence>
<name>A0ABR1V6K4_9PEZI</name>
<keyword evidence="3" id="KW-1185">Reference proteome</keyword>
<accession>A0ABR1V6K4</accession>